<keyword evidence="2" id="KW-1185">Reference proteome</keyword>
<evidence type="ECO:0000313" key="1">
    <source>
        <dbReference type="EMBL" id="SMP82926.1"/>
    </source>
</evidence>
<protein>
    <submittedName>
        <fullName evidence="1">Uncharacterized protein</fullName>
    </submittedName>
</protein>
<sequence length="79" mass="8623">HHARRACAGERAGILNRKTLVMSEGPPGGRSRQMRKSGAEALVRADVIEALFARFDAHLKSLGYLGRKLINRVELSALA</sequence>
<dbReference type="Proteomes" id="UP001157910">
    <property type="component" value="Unassembled WGS sequence"/>
</dbReference>
<organism evidence="1 2">
    <name type="scientific">Novosphingobium panipatense</name>
    <dbReference type="NCBI Taxonomy" id="428991"/>
    <lineage>
        <taxon>Bacteria</taxon>
        <taxon>Pseudomonadati</taxon>
        <taxon>Pseudomonadota</taxon>
        <taxon>Alphaproteobacteria</taxon>
        <taxon>Sphingomonadales</taxon>
        <taxon>Sphingomonadaceae</taxon>
        <taxon>Novosphingobium</taxon>
    </lineage>
</organism>
<comment type="caution">
    <text evidence="1">The sequence shown here is derived from an EMBL/GenBank/DDBJ whole genome shotgun (WGS) entry which is preliminary data.</text>
</comment>
<reference evidence="1 2" key="1">
    <citation type="submission" date="2017-05" db="EMBL/GenBank/DDBJ databases">
        <authorList>
            <person name="Varghese N."/>
            <person name="Submissions S."/>
        </authorList>
    </citation>
    <scope>NUCLEOTIDE SEQUENCE [LARGE SCALE GENOMIC DNA]</scope>
    <source>
        <strain evidence="1 2">SM16</strain>
    </source>
</reference>
<name>A0ABY1QWB4_9SPHN</name>
<accession>A0ABY1QWB4</accession>
<feature type="non-terminal residue" evidence="1">
    <location>
        <position position="1"/>
    </location>
</feature>
<dbReference type="EMBL" id="FXUI01000032">
    <property type="protein sequence ID" value="SMP82926.1"/>
    <property type="molecule type" value="Genomic_DNA"/>
</dbReference>
<proteinExistence type="predicted"/>
<gene>
    <name evidence="1" type="ORF">SAMN06296065_1321</name>
</gene>
<evidence type="ECO:0000313" key="2">
    <source>
        <dbReference type="Proteomes" id="UP001157910"/>
    </source>
</evidence>